<name>A0AAW6LRP5_RHOSG</name>
<dbReference type="AlphaFoldDB" id="A0AAW6LRP5"/>
<comment type="caution">
    <text evidence="1">The sequence shown here is derived from an EMBL/GenBank/DDBJ whole genome shotgun (WGS) entry which is preliminary data.</text>
</comment>
<accession>A0AAW6LRP5</accession>
<evidence type="ECO:0000313" key="1">
    <source>
        <dbReference type="EMBL" id="MDE8648136.1"/>
    </source>
</evidence>
<dbReference type="EMBL" id="JARDXE010000017">
    <property type="protein sequence ID" value="MDE8648136.1"/>
    <property type="molecule type" value="Genomic_DNA"/>
</dbReference>
<sequence>MSETELTFAERQAAVLARIDRIEREQLEYDDRVEDEYRDRYPGRLETLDALRDLIGMMTEPDGVRSAALLGPSHSALVLETIEKRLAEMR</sequence>
<dbReference type="Proteomes" id="UP001217325">
    <property type="component" value="Unassembled WGS sequence"/>
</dbReference>
<reference evidence="1" key="1">
    <citation type="submission" date="2023-02" db="EMBL/GenBank/DDBJ databases">
        <title>A novel hydrolase synthesized by Rhodococcus erythropolis HQ is responsible for the detoxification of Zearalenone.</title>
        <authorList>
            <person name="Hu J."/>
            <person name="Xu J."/>
        </authorList>
    </citation>
    <scope>NUCLEOTIDE SEQUENCE</scope>
    <source>
        <strain evidence="1">HQ</strain>
    </source>
</reference>
<dbReference type="RefSeq" id="WP_275232374.1">
    <property type="nucleotide sequence ID" value="NZ_JARDXE010000017.1"/>
</dbReference>
<organism evidence="1 2">
    <name type="scientific">Rhodococcus qingshengii</name>
    <dbReference type="NCBI Taxonomy" id="334542"/>
    <lineage>
        <taxon>Bacteria</taxon>
        <taxon>Bacillati</taxon>
        <taxon>Actinomycetota</taxon>
        <taxon>Actinomycetes</taxon>
        <taxon>Mycobacteriales</taxon>
        <taxon>Nocardiaceae</taxon>
        <taxon>Rhodococcus</taxon>
        <taxon>Rhodococcus erythropolis group</taxon>
    </lineage>
</organism>
<gene>
    <name evidence="1" type="ORF">PXH69_24520</name>
</gene>
<proteinExistence type="predicted"/>
<evidence type="ECO:0000313" key="2">
    <source>
        <dbReference type="Proteomes" id="UP001217325"/>
    </source>
</evidence>
<protein>
    <submittedName>
        <fullName evidence="1">Uncharacterized protein</fullName>
    </submittedName>
</protein>